<dbReference type="Proteomes" id="UP000751190">
    <property type="component" value="Unassembled WGS sequence"/>
</dbReference>
<gene>
    <name evidence="2" type="ORF">KFE25_000482</name>
</gene>
<dbReference type="SMART" id="SM00271">
    <property type="entry name" value="DnaJ"/>
    <property type="match status" value="1"/>
</dbReference>
<feature type="domain" description="J" evidence="1">
    <location>
        <begin position="29"/>
        <end position="99"/>
    </location>
</feature>
<organism evidence="2 3">
    <name type="scientific">Diacronema lutheri</name>
    <name type="common">Unicellular marine alga</name>
    <name type="synonym">Monochrysis lutheri</name>
    <dbReference type="NCBI Taxonomy" id="2081491"/>
    <lineage>
        <taxon>Eukaryota</taxon>
        <taxon>Haptista</taxon>
        <taxon>Haptophyta</taxon>
        <taxon>Pavlovophyceae</taxon>
        <taxon>Pavlovales</taxon>
        <taxon>Pavlovaceae</taxon>
        <taxon>Diacronema</taxon>
    </lineage>
</organism>
<dbReference type="AlphaFoldDB" id="A0A8J6CDK0"/>
<dbReference type="SUPFAM" id="SSF46565">
    <property type="entry name" value="Chaperone J-domain"/>
    <property type="match status" value="1"/>
</dbReference>
<comment type="caution">
    <text evidence="2">The sequence shown here is derived from an EMBL/GenBank/DDBJ whole genome shotgun (WGS) entry which is preliminary data.</text>
</comment>
<dbReference type="Gene3D" id="1.10.287.110">
    <property type="entry name" value="DnaJ domain"/>
    <property type="match status" value="1"/>
</dbReference>
<dbReference type="Gene3D" id="2.60.260.20">
    <property type="entry name" value="Urease metallochaperone UreE, N-terminal domain"/>
    <property type="match status" value="1"/>
</dbReference>
<dbReference type="PRINTS" id="PR00625">
    <property type="entry name" value="JDOMAIN"/>
</dbReference>
<reference evidence="2" key="1">
    <citation type="submission" date="2021-05" db="EMBL/GenBank/DDBJ databases">
        <title>The genome of the haptophyte Pavlova lutheri (Diacronema luteri, Pavlovales) - a model for lipid biosynthesis in eukaryotic algae.</title>
        <authorList>
            <person name="Hulatt C.J."/>
            <person name="Posewitz M.C."/>
        </authorList>
    </citation>
    <scope>NUCLEOTIDE SEQUENCE</scope>
    <source>
        <strain evidence="2">NIVA-4/92</strain>
    </source>
</reference>
<dbReference type="GO" id="GO:0051082">
    <property type="term" value="F:unfolded protein binding"/>
    <property type="evidence" value="ECO:0007669"/>
    <property type="project" value="InterPro"/>
</dbReference>
<dbReference type="PANTHER" id="PTHR24074">
    <property type="entry name" value="CO-CHAPERONE PROTEIN DJLA"/>
    <property type="match status" value="1"/>
</dbReference>
<proteinExistence type="predicted"/>
<dbReference type="InterPro" id="IPR036869">
    <property type="entry name" value="J_dom_sf"/>
</dbReference>
<dbReference type="EMBL" id="JAGTXO010000006">
    <property type="protein sequence ID" value="KAG8467166.1"/>
    <property type="molecule type" value="Genomic_DNA"/>
</dbReference>
<name>A0A8J6CDK0_DIALT</name>
<dbReference type="SUPFAM" id="SSF49493">
    <property type="entry name" value="HSP40/DnaJ peptide-binding domain"/>
    <property type="match status" value="1"/>
</dbReference>
<dbReference type="OrthoDB" id="445556at2759"/>
<evidence type="ECO:0000259" key="1">
    <source>
        <dbReference type="PROSITE" id="PS50076"/>
    </source>
</evidence>
<accession>A0A8J6CDK0</accession>
<dbReference type="PROSITE" id="PS50076">
    <property type="entry name" value="DNAJ_2"/>
    <property type="match status" value="1"/>
</dbReference>
<dbReference type="CDD" id="cd06257">
    <property type="entry name" value="DnaJ"/>
    <property type="match status" value="1"/>
</dbReference>
<evidence type="ECO:0000313" key="2">
    <source>
        <dbReference type="EMBL" id="KAG8467166.1"/>
    </source>
</evidence>
<evidence type="ECO:0000313" key="3">
    <source>
        <dbReference type="Proteomes" id="UP000751190"/>
    </source>
</evidence>
<dbReference type="Pfam" id="PF00226">
    <property type="entry name" value="DnaJ"/>
    <property type="match status" value="1"/>
</dbReference>
<dbReference type="InterPro" id="IPR050817">
    <property type="entry name" value="DjlA_DnaK_co-chaperone"/>
</dbReference>
<dbReference type="GO" id="GO:0006457">
    <property type="term" value="P:protein folding"/>
    <property type="evidence" value="ECO:0007669"/>
    <property type="project" value="InterPro"/>
</dbReference>
<dbReference type="InterPro" id="IPR008971">
    <property type="entry name" value="HSP40/DnaJ_pept-bd"/>
</dbReference>
<protein>
    <recommendedName>
        <fullName evidence="1">J domain-containing protein</fullName>
    </recommendedName>
</protein>
<keyword evidence="3" id="KW-1185">Reference proteome</keyword>
<dbReference type="InterPro" id="IPR001623">
    <property type="entry name" value="DnaJ_domain"/>
</dbReference>
<sequence length="357" mass="39952">MAARRATSCAGRGARCCIVLSLWARVNGDHYTTLGLDRSATVSEVRRQYRIAALRYHPDRCVHATAAERAAAEARFKAAAAAYETLRCAQRRAEYDASLPSGWLGQRAREEDEPSDAAPAPSVAATIVVRCTLRELFDGACKLRRVPGLINLNVILRPEWADRHSFEVLSPDGRFVRVVIRVRPHADLARRGCHLFCERFVTRAAAVRGVPVRVRSIDGLARSFRPLRGGSWRDGERLDWPGAGMWAADGSRGDLIVRVRVAPWPTVVLARAIRAGRSRAFARLLQALGVVAYIESARTVAVSAARLLYGMLSRRSDGRPGLRWRPKRARWAAWRRARARFAREDRGGSIDWRDWRS</sequence>